<evidence type="ECO:0000256" key="7">
    <source>
        <dbReference type="ARBA" id="ARBA00022741"/>
    </source>
</evidence>
<protein>
    <recommendedName>
        <fullName evidence="5">ATP-dependent DNA helicase II subunit 2</fullName>
        <ecNumber evidence="4">3.6.4.12</ecNumber>
    </recommendedName>
    <alternativeName>
        <fullName evidence="18">ATP-dependent DNA helicase II subunit Ku80</fullName>
    </alternativeName>
</protein>
<name>A0A6B9K9D9_9PEZI</name>
<dbReference type="AlphaFoldDB" id="A0A6B9K9D9"/>
<dbReference type="FunFam" id="1.10.1600.10:FF:000002">
    <property type="entry name" value="X-ray repair cross-complementing protein 5"/>
    <property type="match status" value="1"/>
</dbReference>
<evidence type="ECO:0000256" key="2">
    <source>
        <dbReference type="ARBA" id="ARBA00004574"/>
    </source>
</evidence>
<dbReference type="Gene3D" id="3.40.50.410">
    <property type="entry name" value="von Willebrand factor, type A domain"/>
    <property type="match status" value="1"/>
</dbReference>
<evidence type="ECO:0000256" key="10">
    <source>
        <dbReference type="ARBA" id="ARBA00022806"/>
    </source>
</evidence>
<evidence type="ECO:0000256" key="17">
    <source>
        <dbReference type="ARBA" id="ARBA00024890"/>
    </source>
</evidence>
<dbReference type="GO" id="GO:0005524">
    <property type="term" value="F:ATP binding"/>
    <property type="evidence" value="ECO:0007669"/>
    <property type="project" value="UniProtKB-KW"/>
</dbReference>
<dbReference type="GO" id="GO:0016787">
    <property type="term" value="F:hydrolase activity"/>
    <property type="evidence" value="ECO:0007669"/>
    <property type="project" value="UniProtKB-KW"/>
</dbReference>
<dbReference type="InterPro" id="IPR036494">
    <property type="entry name" value="Ku_C_sf"/>
</dbReference>
<dbReference type="GO" id="GO:0003678">
    <property type="term" value="F:DNA helicase activity"/>
    <property type="evidence" value="ECO:0007669"/>
    <property type="project" value="UniProtKB-EC"/>
</dbReference>
<keyword evidence="9" id="KW-0378">Hydrolase</keyword>
<dbReference type="PIRSF" id="PIRSF016570">
    <property type="entry name" value="Ku80"/>
    <property type="match status" value="1"/>
</dbReference>
<evidence type="ECO:0000256" key="1">
    <source>
        <dbReference type="ARBA" id="ARBA00004123"/>
    </source>
</evidence>
<dbReference type="InterPro" id="IPR014893">
    <property type="entry name" value="Ku_PK_bind"/>
</dbReference>
<dbReference type="CDD" id="cd00873">
    <property type="entry name" value="KU80"/>
    <property type="match status" value="1"/>
</dbReference>
<feature type="domain" description="Ku" evidence="20">
    <location>
        <begin position="312"/>
        <end position="449"/>
    </location>
</feature>
<evidence type="ECO:0000256" key="18">
    <source>
        <dbReference type="ARBA" id="ARBA00031847"/>
    </source>
</evidence>
<keyword evidence="6" id="KW-0158">Chromosome</keyword>
<keyword evidence="14" id="KW-0233">DNA recombination</keyword>
<keyword evidence="12" id="KW-0779">Telomere</keyword>
<dbReference type="GO" id="GO:0042162">
    <property type="term" value="F:telomeric DNA binding"/>
    <property type="evidence" value="ECO:0007669"/>
    <property type="project" value="InterPro"/>
</dbReference>
<evidence type="ECO:0000256" key="16">
    <source>
        <dbReference type="ARBA" id="ARBA00023242"/>
    </source>
</evidence>
<organism evidence="21">
    <name type="scientific">Diaporthe liquidambaris</name>
    <dbReference type="NCBI Taxonomy" id="2025498"/>
    <lineage>
        <taxon>Eukaryota</taxon>
        <taxon>Fungi</taxon>
        <taxon>Dikarya</taxon>
        <taxon>Ascomycota</taxon>
        <taxon>Pezizomycotina</taxon>
        <taxon>Sordariomycetes</taxon>
        <taxon>Sordariomycetidae</taxon>
        <taxon>Diaporthales</taxon>
        <taxon>Diaporthaceae</taxon>
        <taxon>Diaporthe</taxon>
    </lineage>
</organism>
<evidence type="ECO:0000256" key="14">
    <source>
        <dbReference type="ARBA" id="ARBA00023172"/>
    </source>
</evidence>
<dbReference type="PANTHER" id="PTHR12604">
    <property type="entry name" value="KU AUTOANTIGEN DNA HELICASE"/>
    <property type="match status" value="1"/>
</dbReference>
<dbReference type="GO" id="GO:0006303">
    <property type="term" value="P:double-strand break repair via nonhomologous end joining"/>
    <property type="evidence" value="ECO:0007669"/>
    <property type="project" value="InterPro"/>
</dbReference>
<comment type="subcellular location">
    <subcellularLocation>
        <location evidence="2">Chromosome</location>
        <location evidence="2">Telomere</location>
    </subcellularLocation>
    <subcellularLocation>
        <location evidence="1">Nucleus</location>
    </subcellularLocation>
</comment>
<dbReference type="FunFam" id="3.40.50.410:FF:000073">
    <property type="entry name" value="ATP-dependent DNA helicase II subunit 2"/>
    <property type="match status" value="1"/>
</dbReference>
<evidence type="ECO:0000313" key="21">
    <source>
        <dbReference type="EMBL" id="QGZ93013.1"/>
    </source>
</evidence>
<proteinExistence type="inferred from homology"/>
<evidence type="ECO:0000256" key="12">
    <source>
        <dbReference type="ARBA" id="ARBA00022895"/>
    </source>
</evidence>
<dbReference type="EC" id="3.6.4.12" evidence="4"/>
<evidence type="ECO:0000256" key="3">
    <source>
        <dbReference type="ARBA" id="ARBA00007726"/>
    </source>
</evidence>
<dbReference type="GO" id="GO:0000723">
    <property type="term" value="P:telomere maintenance"/>
    <property type="evidence" value="ECO:0007669"/>
    <property type="project" value="InterPro"/>
</dbReference>
<evidence type="ECO:0000256" key="15">
    <source>
        <dbReference type="ARBA" id="ARBA00023204"/>
    </source>
</evidence>
<dbReference type="GO" id="GO:0043564">
    <property type="term" value="C:Ku70:Ku80 complex"/>
    <property type="evidence" value="ECO:0007669"/>
    <property type="project" value="InterPro"/>
</dbReference>
<dbReference type="EMBL" id="MK312209">
    <property type="protein sequence ID" value="QGZ93013.1"/>
    <property type="molecule type" value="Genomic_DNA"/>
</dbReference>
<keyword evidence="15" id="KW-0234">DNA repair</keyword>
<evidence type="ECO:0000256" key="13">
    <source>
        <dbReference type="ARBA" id="ARBA00023125"/>
    </source>
</evidence>
<evidence type="ECO:0000259" key="20">
    <source>
        <dbReference type="SMART" id="SM00559"/>
    </source>
</evidence>
<dbReference type="PANTHER" id="PTHR12604:SF4">
    <property type="entry name" value="X-RAY REPAIR CROSS-COMPLEMENTING PROTEIN 5"/>
    <property type="match status" value="1"/>
</dbReference>
<dbReference type="GO" id="GO:0006310">
    <property type="term" value="P:DNA recombination"/>
    <property type="evidence" value="ECO:0007669"/>
    <property type="project" value="UniProtKB-KW"/>
</dbReference>
<dbReference type="SUPFAM" id="SSF100939">
    <property type="entry name" value="SPOC domain-like"/>
    <property type="match status" value="1"/>
</dbReference>
<dbReference type="Pfam" id="PF03731">
    <property type="entry name" value="Ku_N"/>
    <property type="match status" value="1"/>
</dbReference>
<dbReference type="Pfam" id="PF08785">
    <property type="entry name" value="Ku_PK_bind"/>
    <property type="match status" value="1"/>
</dbReference>
<evidence type="ECO:0000256" key="5">
    <source>
        <dbReference type="ARBA" id="ARBA00021792"/>
    </source>
</evidence>
<keyword evidence="10" id="KW-0347">Helicase</keyword>
<dbReference type="GO" id="GO:0003684">
    <property type="term" value="F:damaged DNA binding"/>
    <property type="evidence" value="ECO:0007669"/>
    <property type="project" value="InterPro"/>
</dbReference>
<keyword evidence="8" id="KW-0227">DNA damage</keyword>
<evidence type="ECO:0000256" key="11">
    <source>
        <dbReference type="ARBA" id="ARBA00022840"/>
    </source>
</evidence>
<reference evidence="21" key="1">
    <citation type="journal article" date="2019" name="Fungal Genet. Biol.">
        <title>The construction of CRISPR-Cas9 system for endophytic Phomopsis liquidambaris and its PmkkA-deficient mutant revealing the effect on rice.</title>
        <authorList>
            <person name="Huang P.W."/>
            <person name="Yang Q."/>
            <person name="Zhu Y.L."/>
            <person name="Zhou J."/>
            <person name="Sun K."/>
            <person name="Mei Y.Z."/>
            <person name="Dai C.C."/>
        </authorList>
    </citation>
    <scope>NUCLEOTIDE SEQUENCE</scope>
    <source>
        <strain evidence="21">B3</strain>
    </source>
</reference>
<evidence type="ECO:0000256" key="8">
    <source>
        <dbReference type="ARBA" id="ARBA00022763"/>
    </source>
</evidence>
<sequence length="777" mass="86278">MADKEAFVYIVDVGSTTSNCNNGRTESDLDFSMRYVWDKIATTAQASRKTWNVGVVGLRTDETRNDYQDGDGYNNISVLKELGPVALAQIKELTHLIKPSNTEFGDAMSAIIVAAEMIGKLTKKLKYTRRIYLITDGQGPIDGDDVEQISSRLNELDIELVVLGVDFDDPEYGFKEEDKPQLKATNETILKSLVDKCNNGIFGTLAEAVQELDTPRVKPVRLVKSYDGPLTLGNPEQFASALSINVERWPVTKVNRPAAATTVTVKSESDATQSTHTLEDEMDGVEYDDPQFNSVKQHRTYKINDPSAPGGKRDVEFEELNRGWAYGSTAVYIPDFDKSLTSLEAVKNYSIMGFVNMNKVEPFLTLGETSATVARPYDEESKLALSALIHALHESETYAIARLVSKDNKDPVILLMRPGIEPDFECLYDAPLPFAEDIRSYRFPPLDKVVTITGKVLTEHPRLLPDDKLNQAMSDYVDAMDISDFDHDDEGNPAEYAALEDLYSPIIHRVNQAVRARAVAQDGKIAAVPEILKKYAEPPEMLIKQARTQIDTLKKVASLKKVPPKAQSKYKRGSAKPASGRAVEAPIDPLEMLRAGEDEVARLKQGKPKIDKDNSIPKFKQLIQRLEEVDDDKGIEDATKAMGDVVRSLIKESMGDKNYDRATENIGVLREACIGLEVPGLYNKFLRDLKKEILSDELGAGRKEMWGKLRLTGKLGLITKSESEVSDVTEDEAKQVRTSSLPNACLCQKANVLCFAVVVDEEVGRRQMIQPAESMVI</sequence>
<dbReference type="InterPro" id="IPR024193">
    <property type="entry name" value="Ku80"/>
</dbReference>
<keyword evidence="13" id="KW-0238">DNA-binding</keyword>
<dbReference type="Gene3D" id="1.25.40.240">
    <property type="entry name" value="Ku, C-terminal domain"/>
    <property type="match status" value="1"/>
</dbReference>
<comment type="function">
    <text evidence="17">Single-stranded DNA-dependent ATP-dependent helicase. Involved in non-homologous end joining (NHEJ) DNA double strand break repair. DNA-binding is sequence-independent but has a high affinity to nicks in double-stranded DNA and to the ends of duplex DNA. Binds to naturally occurring chromosomal ends, and therefore provides chromosomal end protection. Required also for telomere recombination to repair telomeric ends in the absence of telomerase. KU70, of the KU70/KU80 heterodimer, binds to the stem loop of TLC1, the RNA component of telomerase. Involved in telomere maintenance. Interacts with telomeric repeats and subtelomeric sequences thereby controlling telomere length and protecting against subtelomeric rearrangement. Maintains telomeric chromatin, which is involved in silencing the expression of genes located at the telomere. Required for mating-type switching.</text>
</comment>
<dbReference type="Gene3D" id="1.10.1600.10">
    <property type="match status" value="1"/>
</dbReference>
<comment type="catalytic activity">
    <reaction evidence="19">
        <text>ATP + H2O = ADP + phosphate + H(+)</text>
        <dbReference type="Rhea" id="RHEA:13065"/>
        <dbReference type="ChEBI" id="CHEBI:15377"/>
        <dbReference type="ChEBI" id="CHEBI:15378"/>
        <dbReference type="ChEBI" id="CHEBI:30616"/>
        <dbReference type="ChEBI" id="CHEBI:43474"/>
        <dbReference type="ChEBI" id="CHEBI:456216"/>
        <dbReference type="EC" id="3.6.4.12"/>
    </reaction>
</comment>
<comment type="similarity">
    <text evidence="3">Belongs to the ku80 family.</text>
</comment>
<dbReference type="Gene3D" id="2.40.290.10">
    <property type="match status" value="1"/>
</dbReference>
<dbReference type="InterPro" id="IPR036465">
    <property type="entry name" value="vWFA_dom_sf"/>
</dbReference>
<evidence type="ECO:0000256" key="19">
    <source>
        <dbReference type="ARBA" id="ARBA00047995"/>
    </source>
</evidence>
<dbReference type="InterPro" id="IPR016194">
    <property type="entry name" value="SPOC-like_C_dom_sf"/>
</dbReference>
<keyword evidence="11" id="KW-0067">ATP-binding</keyword>
<dbReference type="Pfam" id="PF02735">
    <property type="entry name" value="Ku"/>
    <property type="match status" value="1"/>
</dbReference>
<dbReference type="InterPro" id="IPR006164">
    <property type="entry name" value="DNA_bd_Ku70/Ku80"/>
</dbReference>
<dbReference type="SMART" id="SM00559">
    <property type="entry name" value="Ku78"/>
    <property type="match status" value="1"/>
</dbReference>
<dbReference type="SUPFAM" id="SSF53300">
    <property type="entry name" value="vWA-like"/>
    <property type="match status" value="1"/>
</dbReference>
<dbReference type="InterPro" id="IPR005161">
    <property type="entry name" value="Ku_N"/>
</dbReference>
<dbReference type="GO" id="GO:0003690">
    <property type="term" value="F:double-stranded DNA binding"/>
    <property type="evidence" value="ECO:0007669"/>
    <property type="project" value="TreeGrafter"/>
</dbReference>
<dbReference type="GO" id="GO:0000781">
    <property type="term" value="C:chromosome, telomeric region"/>
    <property type="evidence" value="ECO:0007669"/>
    <property type="project" value="UniProtKB-SubCell"/>
</dbReference>
<accession>A0A6B9K9D9</accession>
<evidence type="ECO:0000256" key="6">
    <source>
        <dbReference type="ARBA" id="ARBA00022454"/>
    </source>
</evidence>
<keyword evidence="16" id="KW-0539">Nucleus</keyword>
<keyword evidence="7" id="KW-0547">Nucleotide-binding</keyword>
<gene>
    <name evidence="21" type="primary">ku80</name>
</gene>
<evidence type="ECO:0000256" key="4">
    <source>
        <dbReference type="ARBA" id="ARBA00012551"/>
    </source>
</evidence>
<evidence type="ECO:0000256" key="9">
    <source>
        <dbReference type="ARBA" id="ARBA00022801"/>
    </source>
</evidence>
<dbReference type="SUPFAM" id="SSF101420">
    <property type="entry name" value="C-terminal domain of Ku80"/>
    <property type="match status" value="1"/>
</dbReference>